<keyword evidence="2" id="KW-1185">Reference proteome</keyword>
<organism evidence="1 2">
    <name type="scientific">Agrobacterium genomosp. 2 str. CFBP 5494</name>
    <dbReference type="NCBI Taxonomy" id="1183436"/>
    <lineage>
        <taxon>Bacteria</taxon>
        <taxon>Pseudomonadati</taxon>
        <taxon>Pseudomonadota</taxon>
        <taxon>Alphaproteobacteria</taxon>
        <taxon>Hyphomicrobiales</taxon>
        <taxon>Rhizobiaceae</taxon>
        <taxon>Rhizobium/Agrobacterium group</taxon>
        <taxon>Agrobacterium</taxon>
        <taxon>Agrobacterium tumefaciens complex</taxon>
    </lineage>
</organism>
<proteinExistence type="predicted"/>
<dbReference type="Proteomes" id="UP000191933">
    <property type="component" value="Unassembled WGS sequence"/>
</dbReference>
<evidence type="ECO:0000313" key="2">
    <source>
        <dbReference type="Proteomes" id="UP000191933"/>
    </source>
</evidence>
<protein>
    <submittedName>
        <fullName evidence="1">Uncharacterized protein</fullName>
    </submittedName>
</protein>
<comment type="caution">
    <text evidence="1">The sequence shown here is derived from an EMBL/GenBank/DDBJ whole genome shotgun (WGS) entry which is preliminary data.</text>
</comment>
<reference evidence="1 2" key="1">
    <citation type="submission" date="2016-01" db="EMBL/GenBank/DDBJ databases">
        <authorList>
            <person name="Regsiter A."/>
            <person name="william w."/>
        </authorList>
    </citation>
    <scope>NUCLEOTIDE SEQUENCE [LARGE SCALE GENOMIC DNA]</scope>
    <source>
        <strain evidence="1 2">CFBP 5494</strain>
    </source>
</reference>
<dbReference type="AlphaFoldDB" id="A0A9W5F384"/>
<sequence>MTGIRVLTIRIMLGIFTRHLLHEIQTVTVVREKMRQRLGLGLEHHRDRILPLFPLLGIDDILMPDAPDPCLVAVTDHVPRTTATATLVVDFRH</sequence>
<evidence type="ECO:0000313" key="1">
    <source>
        <dbReference type="EMBL" id="CUW93697.1"/>
    </source>
</evidence>
<name>A0A9W5F384_9HYPH</name>
<gene>
    <name evidence="1" type="ORF">AGR2A_Cc70087</name>
</gene>
<accession>A0A9W5F384</accession>
<dbReference type="EMBL" id="FBVY01000018">
    <property type="protein sequence ID" value="CUW93697.1"/>
    <property type="molecule type" value="Genomic_DNA"/>
</dbReference>